<name>A0A6J6WNW3_9ZZZZ</name>
<dbReference type="EMBL" id="CAEZZU010000182">
    <property type="protein sequence ID" value="CAB4786452.1"/>
    <property type="molecule type" value="Genomic_DNA"/>
</dbReference>
<evidence type="ECO:0000313" key="2">
    <source>
        <dbReference type="EMBL" id="CAB4786452.1"/>
    </source>
</evidence>
<keyword evidence="1" id="KW-0472">Membrane</keyword>
<keyword evidence="1" id="KW-0812">Transmembrane</keyword>
<evidence type="ECO:0000256" key="1">
    <source>
        <dbReference type="SAM" id="Phobius"/>
    </source>
</evidence>
<sequence>MVVIVLFFVAAFIVVRVVAILANVIKASGRGERCRSRSNIHSAYSITVEFV</sequence>
<dbReference type="AlphaFoldDB" id="A0A6J6WNW3"/>
<protein>
    <submittedName>
        <fullName evidence="2">Unannotated protein</fullName>
    </submittedName>
</protein>
<accession>A0A6J6WNW3</accession>
<proteinExistence type="predicted"/>
<reference evidence="2" key="1">
    <citation type="submission" date="2020-05" db="EMBL/GenBank/DDBJ databases">
        <authorList>
            <person name="Chiriac C."/>
            <person name="Salcher M."/>
            <person name="Ghai R."/>
            <person name="Kavagutti S V."/>
        </authorList>
    </citation>
    <scope>NUCLEOTIDE SEQUENCE</scope>
</reference>
<gene>
    <name evidence="2" type="ORF">UFOPK2925_01147</name>
</gene>
<feature type="transmembrane region" description="Helical" evidence="1">
    <location>
        <begin position="6"/>
        <end position="25"/>
    </location>
</feature>
<organism evidence="2">
    <name type="scientific">freshwater metagenome</name>
    <dbReference type="NCBI Taxonomy" id="449393"/>
    <lineage>
        <taxon>unclassified sequences</taxon>
        <taxon>metagenomes</taxon>
        <taxon>ecological metagenomes</taxon>
    </lineage>
</organism>
<keyword evidence="1" id="KW-1133">Transmembrane helix</keyword>